<gene>
    <name evidence="1" type="ORF">ILEXP_LOCUS51741</name>
</gene>
<reference evidence="1 2" key="1">
    <citation type="submission" date="2024-02" db="EMBL/GenBank/DDBJ databases">
        <authorList>
            <person name="Vignale AGUSTIN F."/>
            <person name="Sosa J E."/>
            <person name="Modenutti C."/>
        </authorList>
    </citation>
    <scope>NUCLEOTIDE SEQUENCE [LARGE SCALE GENOMIC DNA]</scope>
</reference>
<evidence type="ECO:0000313" key="2">
    <source>
        <dbReference type="Proteomes" id="UP001642360"/>
    </source>
</evidence>
<keyword evidence="2" id="KW-1185">Reference proteome</keyword>
<sequence>MIKELDTQDGTQSNNYTPLQYSQKVTSNPTANCNIKVRLIITRVGNSRHNPQNQYKINTRLVGLGLSELGGKRVYSPDPGNKWVDKNQLNTACTDTNLSIHASKWIMHGLKKFRSEKIYCIKIRRQIDIFNPNKHQPKVRIRKFKE</sequence>
<proteinExistence type="predicted"/>
<organism evidence="1 2">
    <name type="scientific">Ilex paraguariensis</name>
    <name type="common">yerba mate</name>
    <dbReference type="NCBI Taxonomy" id="185542"/>
    <lineage>
        <taxon>Eukaryota</taxon>
        <taxon>Viridiplantae</taxon>
        <taxon>Streptophyta</taxon>
        <taxon>Embryophyta</taxon>
        <taxon>Tracheophyta</taxon>
        <taxon>Spermatophyta</taxon>
        <taxon>Magnoliopsida</taxon>
        <taxon>eudicotyledons</taxon>
        <taxon>Gunneridae</taxon>
        <taxon>Pentapetalae</taxon>
        <taxon>asterids</taxon>
        <taxon>campanulids</taxon>
        <taxon>Aquifoliales</taxon>
        <taxon>Aquifoliaceae</taxon>
        <taxon>Ilex</taxon>
    </lineage>
</organism>
<comment type="caution">
    <text evidence="1">The sequence shown here is derived from an EMBL/GenBank/DDBJ whole genome shotgun (WGS) entry which is preliminary data.</text>
</comment>
<name>A0ABC8UKX5_9AQUA</name>
<evidence type="ECO:0000313" key="1">
    <source>
        <dbReference type="EMBL" id="CAK9181659.1"/>
    </source>
</evidence>
<dbReference type="EMBL" id="CAUOFW020008124">
    <property type="protein sequence ID" value="CAK9181659.1"/>
    <property type="molecule type" value="Genomic_DNA"/>
</dbReference>
<accession>A0ABC8UKX5</accession>
<dbReference type="AlphaFoldDB" id="A0ABC8UKX5"/>
<dbReference type="Proteomes" id="UP001642360">
    <property type="component" value="Unassembled WGS sequence"/>
</dbReference>
<protein>
    <submittedName>
        <fullName evidence="1">Uncharacterized protein</fullName>
    </submittedName>
</protein>